<feature type="region of interest" description="Disordered" evidence="1">
    <location>
        <begin position="26"/>
        <end position="58"/>
    </location>
</feature>
<evidence type="ECO:0000256" key="1">
    <source>
        <dbReference type="SAM" id="MobiDB-lite"/>
    </source>
</evidence>
<keyword evidence="2" id="KW-0472">Membrane</keyword>
<proteinExistence type="predicted"/>
<name>A0A1E1IX76_LEIGU</name>
<keyword evidence="2" id="KW-1133">Transmembrane helix</keyword>
<gene>
    <name evidence="3" type="primary">LgM4147LRVhigh.23.01080.01880</name>
    <name evidence="3" type="ORF">BN36_2333150</name>
</gene>
<evidence type="ECO:0000256" key="2">
    <source>
        <dbReference type="SAM" id="Phobius"/>
    </source>
</evidence>
<feature type="transmembrane region" description="Helical" evidence="2">
    <location>
        <begin position="77"/>
        <end position="98"/>
    </location>
</feature>
<feature type="compositionally biased region" description="Basic and acidic residues" evidence="1">
    <location>
        <begin position="35"/>
        <end position="45"/>
    </location>
</feature>
<accession>A0A1E1IX76</accession>
<protein>
    <submittedName>
        <fullName evidence="3">Uncharacterized protein</fullName>
    </submittedName>
</protein>
<reference evidence="3" key="1">
    <citation type="submission" date="2012-08" db="EMBL/GenBank/DDBJ databases">
        <title>Comparative genomics of metastatic and non-metastatic Leishmania guyanensis provides insights into polygenic factors involved in Leishmania RNA virus infection.</title>
        <authorList>
            <person name="Smith D."/>
            <person name="Hertz-Fowler C."/>
            <person name="Martin R."/>
            <person name="Dickens N."/>
            <person name="Fasel N."/>
            <person name="Falquet L."/>
            <person name="Beverley S."/>
            <person name="Zangger H."/>
            <person name="Calderon-Copete S."/>
            <person name="Mottram J."/>
            <person name="Xenarios I."/>
        </authorList>
    </citation>
    <scope>NUCLEOTIDE SEQUENCE</scope>
    <source>
        <strain evidence="3">MHOM/BR/75/M4147/SSU:IR2SAT-LUC</strain>
    </source>
</reference>
<keyword evidence="2" id="KW-0812">Transmembrane</keyword>
<dbReference type="EMBL" id="CALQ01000930">
    <property type="protein sequence ID" value="CCM15800.1"/>
    <property type="molecule type" value="Genomic_DNA"/>
</dbReference>
<dbReference type="AlphaFoldDB" id="A0A1E1IX76"/>
<organism evidence="3">
    <name type="scientific">Leishmania guyanensis</name>
    <dbReference type="NCBI Taxonomy" id="5670"/>
    <lineage>
        <taxon>Eukaryota</taxon>
        <taxon>Discoba</taxon>
        <taxon>Euglenozoa</taxon>
        <taxon>Kinetoplastea</taxon>
        <taxon>Metakinetoplastina</taxon>
        <taxon>Trypanosomatida</taxon>
        <taxon>Trypanosomatidae</taxon>
        <taxon>Leishmaniinae</taxon>
        <taxon>Leishmania</taxon>
        <taxon>Leishmania guyanensis species complex</taxon>
    </lineage>
</organism>
<sequence>MRASIPPPTGAPTWAEKKDVRIRQPIRVSGGGQGRETRLTPERAAPKNVLPGTGGELARDGAAESKASIRTNRFSPIFSSAFVFFLLLFCFFGCLASLRTDACPHCGFLPWQMTGWGRMKCRCSAAYSSG</sequence>
<evidence type="ECO:0000313" key="3">
    <source>
        <dbReference type="EMBL" id="CCM15800.1"/>
    </source>
</evidence>